<evidence type="ECO:0000256" key="5">
    <source>
        <dbReference type="ARBA" id="ARBA00022679"/>
    </source>
</evidence>
<dbReference type="RefSeq" id="WP_092343334.1">
    <property type="nucleotide sequence ID" value="NZ_FLSL01000090.1"/>
</dbReference>
<comment type="subcellular location">
    <subcellularLocation>
        <location evidence="1 13">Cytoplasm</location>
    </subcellularLocation>
</comment>
<dbReference type="Proteomes" id="UP000198651">
    <property type="component" value="Chromosome I"/>
</dbReference>
<keyword evidence="5 13" id="KW-0808">Transferase</keyword>
<protein>
    <recommendedName>
        <fullName evidence="11 13">S-adenosylmethionine:tRNA ribosyltransferase-isomerase</fullName>
        <ecNumber evidence="10 13">2.4.99.17</ecNumber>
    </recommendedName>
    <alternativeName>
        <fullName evidence="12 13">Queuosine biosynthesis protein QueA</fullName>
    </alternativeName>
</protein>
<evidence type="ECO:0000256" key="1">
    <source>
        <dbReference type="ARBA" id="ARBA00004496"/>
    </source>
</evidence>
<evidence type="ECO:0000256" key="4">
    <source>
        <dbReference type="ARBA" id="ARBA00022490"/>
    </source>
</evidence>
<evidence type="ECO:0000313" key="15">
    <source>
        <dbReference type="Proteomes" id="UP000198651"/>
    </source>
</evidence>
<comment type="subunit">
    <text evidence="3 13">Monomer.</text>
</comment>
<dbReference type="HAMAP" id="MF_00113">
    <property type="entry name" value="QueA"/>
    <property type="match status" value="1"/>
</dbReference>
<evidence type="ECO:0000256" key="6">
    <source>
        <dbReference type="ARBA" id="ARBA00022691"/>
    </source>
</evidence>
<dbReference type="GO" id="GO:0005737">
    <property type="term" value="C:cytoplasm"/>
    <property type="evidence" value="ECO:0007669"/>
    <property type="project" value="UniProtKB-SubCell"/>
</dbReference>
<comment type="catalytic activity">
    <reaction evidence="8 13">
        <text>7-aminomethyl-7-carbaguanosine(34) in tRNA + S-adenosyl-L-methionine = epoxyqueuosine(34) in tRNA + adenine + L-methionine + 2 H(+)</text>
        <dbReference type="Rhea" id="RHEA:32155"/>
        <dbReference type="Rhea" id="RHEA-COMP:10342"/>
        <dbReference type="Rhea" id="RHEA-COMP:18582"/>
        <dbReference type="ChEBI" id="CHEBI:15378"/>
        <dbReference type="ChEBI" id="CHEBI:16708"/>
        <dbReference type="ChEBI" id="CHEBI:57844"/>
        <dbReference type="ChEBI" id="CHEBI:59789"/>
        <dbReference type="ChEBI" id="CHEBI:82833"/>
        <dbReference type="ChEBI" id="CHEBI:194443"/>
        <dbReference type="EC" id="2.4.99.17"/>
    </reaction>
</comment>
<name>A0A0S4M2K9_9BURK</name>
<dbReference type="GO" id="GO:0008616">
    <property type="term" value="P:tRNA queuosine(34) biosynthetic process"/>
    <property type="evidence" value="ECO:0007669"/>
    <property type="project" value="UniProtKB-UniRule"/>
</dbReference>
<dbReference type="AlphaFoldDB" id="A0A0S4M2K9"/>
<evidence type="ECO:0000256" key="9">
    <source>
        <dbReference type="ARBA" id="ARBA00061210"/>
    </source>
</evidence>
<evidence type="ECO:0000256" key="12">
    <source>
        <dbReference type="ARBA" id="ARBA00076160"/>
    </source>
</evidence>
<dbReference type="InterPro" id="IPR042118">
    <property type="entry name" value="QueA_dom1"/>
</dbReference>
<organism evidence="14 15">
    <name type="scientific">Candidatus Ichthyocystis hellenicum</name>
    <dbReference type="NCBI Taxonomy" id="1561003"/>
    <lineage>
        <taxon>Bacteria</taxon>
        <taxon>Pseudomonadati</taxon>
        <taxon>Pseudomonadota</taxon>
        <taxon>Betaproteobacteria</taxon>
        <taxon>Burkholderiales</taxon>
        <taxon>Candidatus Ichthyocystis</taxon>
    </lineage>
</organism>
<dbReference type="Pfam" id="PF02547">
    <property type="entry name" value="Queuosine_synth"/>
    <property type="match status" value="1"/>
</dbReference>
<dbReference type="EMBL" id="LN906597">
    <property type="protein sequence ID" value="CUT18023.1"/>
    <property type="molecule type" value="Genomic_DNA"/>
</dbReference>
<reference evidence="15" key="1">
    <citation type="submission" date="2015-11" db="EMBL/GenBank/DDBJ databases">
        <authorList>
            <person name="Seth-Smith H.M.B."/>
        </authorList>
    </citation>
    <scope>NUCLEOTIDE SEQUENCE [LARGE SCALE GENOMIC DNA]</scope>
    <source>
        <strain evidence="15">2013Ark11</strain>
    </source>
</reference>
<gene>
    <name evidence="13 14" type="primary">queA</name>
    <name evidence="14" type="ORF">Ark11_1214</name>
</gene>
<dbReference type="EC" id="2.4.99.17" evidence="10 13"/>
<dbReference type="Gene3D" id="3.40.1780.10">
    <property type="entry name" value="QueA-like"/>
    <property type="match status" value="1"/>
</dbReference>
<evidence type="ECO:0000256" key="3">
    <source>
        <dbReference type="ARBA" id="ARBA00011245"/>
    </source>
</evidence>
<dbReference type="PANTHER" id="PTHR30307:SF0">
    <property type="entry name" value="S-ADENOSYLMETHIONINE:TRNA RIBOSYLTRANSFERASE-ISOMERASE"/>
    <property type="match status" value="1"/>
</dbReference>
<evidence type="ECO:0000256" key="11">
    <source>
        <dbReference type="ARBA" id="ARBA00069325"/>
    </source>
</evidence>
<evidence type="ECO:0000313" key="14">
    <source>
        <dbReference type="EMBL" id="CUT18023.1"/>
    </source>
</evidence>
<dbReference type="PATRIC" id="fig|1561003.3.peg.1248"/>
<evidence type="ECO:0000256" key="2">
    <source>
        <dbReference type="ARBA" id="ARBA00004691"/>
    </source>
</evidence>
<comment type="similarity">
    <text evidence="9 13">Belongs to the QueA family.</text>
</comment>
<keyword evidence="7 13" id="KW-0671">Queuosine biosynthesis</keyword>
<dbReference type="PANTHER" id="PTHR30307">
    <property type="entry name" value="S-ADENOSYLMETHIONINE:TRNA RIBOSYLTRANSFERASE-ISOMERASE"/>
    <property type="match status" value="1"/>
</dbReference>
<dbReference type="FunFam" id="3.40.1780.10:FF:000001">
    <property type="entry name" value="S-adenosylmethionine:tRNA ribosyltransferase-isomerase"/>
    <property type="match status" value="1"/>
</dbReference>
<dbReference type="InterPro" id="IPR003699">
    <property type="entry name" value="QueA"/>
</dbReference>
<keyword evidence="14" id="KW-0413">Isomerase</keyword>
<keyword evidence="4 13" id="KW-0963">Cytoplasm</keyword>
<comment type="function">
    <text evidence="13">Transfers and isomerizes the ribose moiety from AdoMet to the 7-aminomethyl group of 7-deazaguanine (preQ1-tRNA) to give epoxyqueuosine (oQ-tRNA).</text>
</comment>
<dbReference type="OrthoDB" id="9805933at2"/>
<dbReference type="InterPro" id="IPR042119">
    <property type="entry name" value="QueA_dom2"/>
</dbReference>
<dbReference type="InterPro" id="IPR036100">
    <property type="entry name" value="QueA_sf"/>
</dbReference>
<dbReference type="GO" id="GO:0051075">
    <property type="term" value="F:S-adenosylmethionine:tRNA ribosyltransferase-isomerase activity"/>
    <property type="evidence" value="ECO:0007669"/>
    <property type="project" value="UniProtKB-EC"/>
</dbReference>
<evidence type="ECO:0000256" key="7">
    <source>
        <dbReference type="ARBA" id="ARBA00022785"/>
    </source>
</evidence>
<evidence type="ECO:0000256" key="10">
    <source>
        <dbReference type="ARBA" id="ARBA00066503"/>
    </source>
</evidence>
<evidence type="ECO:0000256" key="8">
    <source>
        <dbReference type="ARBA" id="ARBA00052751"/>
    </source>
</evidence>
<dbReference type="STRING" id="1561003.Ark11_1214"/>
<dbReference type="NCBIfam" id="NF001140">
    <property type="entry name" value="PRK00147.1"/>
    <property type="match status" value="1"/>
</dbReference>
<keyword evidence="15" id="KW-1185">Reference proteome</keyword>
<dbReference type="SUPFAM" id="SSF111337">
    <property type="entry name" value="QueA-like"/>
    <property type="match status" value="1"/>
</dbReference>
<comment type="pathway">
    <text evidence="2 13">tRNA modification; tRNA-queuosine biosynthesis.</text>
</comment>
<evidence type="ECO:0000256" key="13">
    <source>
        <dbReference type="HAMAP-Rule" id="MF_00113"/>
    </source>
</evidence>
<dbReference type="UniPathway" id="UPA00392"/>
<keyword evidence="6 13" id="KW-0949">S-adenosyl-L-methionine</keyword>
<dbReference type="NCBIfam" id="TIGR00113">
    <property type="entry name" value="queA"/>
    <property type="match status" value="1"/>
</dbReference>
<proteinExistence type="inferred from homology"/>
<dbReference type="Gene3D" id="2.40.10.240">
    <property type="entry name" value="QueA-like"/>
    <property type="match status" value="1"/>
</dbReference>
<accession>A0A0S4M2K9</accession>
<sequence length="340" mass="39383">MDLTTSDFDFEMDHSYIAQHPEENREFAKLMNVSDGERIRHQFIYDLEEIITDEYIIVRNNTKVVCARLRCTKATGGKIEVFLERLVDNNTAIVQIRSHKKVKLPLSVFINTDNKITIRERFDDSFFIAESSNIMELFNQYGEVPIPHYLRRDPSNRDKHDYQTVFASIPGAVAAPTAGLHFSENLIEKLINKGVEFYDITLHVGAGTFNPIRTDNIMEHEMHEEYYRVPNETREAIESGKRNGKKTLAIGTTVVRALESFFIQEQKDDQWKPTRLFITPGFKFNAVDMLLTNFHLPKSSLIILVSSFAGKDLIKKCYLDAMKNNYRFFSYGDAMLLKRE</sequence>